<proteinExistence type="predicted"/>
<feature type="region of interest" description="Disordered" evidence="1">
    <location>
        <begin position="133"/>
        <end position="169"/>
    </location>
</feature>
<accession>A0A1X7SMQ9</accession>
<evidence type="ECO:0000256" key="1">
    <source>
        <dbReference type="SAM" id="MobiDB-lite"/>
    </source>
</evidence>
<reference evidence="2" key="1">
    <citation type="submission" date="2017-05" db="UniProtKB">
        <authorList>
            <consortium name="EnsemblMetazoa"/>
        </authorList>
    </citation>
    <scope>IDENTIFICATION</scope>
</reference>
<sequence>MDQSVDPKFYAAATKKFPSLPPRAACAAHWIETYCIHYKGRLRGQHFKLIPWELEALAGMYPGEPYDPRIITRVFLSMARKNGKTEFCSCLVLLHLAGTEAGWNMQVICAAAANQRQAGLVWDEAVKSYPTRKGSARKTSNEFPAMGRGIVSDPKRKCPKDYTNPSPHF</sequence>
<dbReference type="EnsemblMetazoa" id="Aqu2.1.03372_001">
    <property type="protein sequence ID" value="Aqu2.1.03372_001"/>
    <property type="gene ID" value="Aqu2.1.03372"/>
</dbReference>
<dbReference type="AlphaFoldDB" id="A0A1X7SMQ9"/>
<protein>
    <submittedName>
        <fullName evidence="2">Uncharacterized protein</fullName>
    </submittedName>
</protein>
<evidence type="ECO:0000313" key="2">
    <source>
        <dbReference type="EnsemblMetazoa" id="Aqu2.1.03372_001"/>
    </source>
</evidence>
<name>A0A1X7SMQ9_AMPQE</name>
<dbReference type="Gene3D" id="3.40.50.300">
    <property type="entry name" value="P-loop containing nucleotide triphosphate hydrolases"/>
    <property type="match status" value="1"/>
</dbReference>
<dbReference type="InParanoid" id="A0A1X7SMQ9"/>
<organism evidence="2">
    <name type="scientific">Amphimedon queenslandica</name>
    <name type="common">Sponge</name>
    <dbReference type="NCBI Taxonomy" id="400682"/>
    <lineage>
        <taxon>Eukaryota</taxon>
        <taxon>Metazoa</taxon>
        <taxon>Porifera</taxon>
        <taxon>Demospongiae</taxon>
        <taxon>Heteroscleromorpha</taxon>
        <taxon>Haplosclerida</taxon>
        <taxon>Niphatidae</taxon>
        <taxon>Amphimedon</taxon>
    </lineage>
</organism>
<dbReference type="InterPro" id="IPR027417">
    <property type="entry name" value="P-loop_NTPase"/>
</dbReference>